<feature type="transmembrane region" description="Helical" evidence="7">
    <location>
        <begin position="187"/>
        <end position="207"/>
    </location>
</feature>
<dbReference type="InterPro" id="IPR002771">
    <property type="entry name" value="Multi_antbiot-R_MarC"/>
</dbReference>
<keyword evidence="4 7" id="KW-0812">Transmembrane</keyword>
<evidence type="ECO:0000256" key="2">
    <source>
        <dbReference type="ARBA" id="ARBA00009784"/>
    </source>
</evidence>
<sequence>MQEAAQTVLLVLVTLFPIVDPLGGSPFFLAMTRDYSPEGRRALSWRIAMNSFFLLVATYFVGTYVLAFFGISLPVVQIGGGLIVIATGWSLLKQRDDDKDEKQDVHKTVQPQDTNRRAFYPLTLPLTVGPASISAAITLGANAAHHHMYHPLTILAALIGLVLIAVSILLCYGFADRLARILGPTGMTVITQLSSFLLVCIGVQIAWNGMKALLESLALHIR</sequence>
<feature type="transmembrane region" description="Helical" evidence="7">
    <location>
        <begin position="118"/>
        <end position="140"/>
    </location>
</feature>
<dbReference type="RefSeq" id="WP_050058849.1">
    <property type="nucleotide sequence ID" value="NZ_JACHEK010000004.1"/>
</dbReference>
<evidence type="ECO:0000313" key="9">
    <source>
        <dbReference type="Proteomes" id="UP000538666"/>
    </source>
</evidence>
<evidence type="ECO:0000256" key="3">
    <source>
        <dbReference type="ARBA" id="ARBA00022475"/>
    </source>
</evidence>
<comment type="caution">
    <text evidence="8">The sequence shown here is derived from an EMBL/GenBank/DDBJ whole genome shotgun (WGS) entry which is preliminary data.</text>
</comment>
<evidence type="ECO:0000256" key="5">
    <source>
        <dbReference type="ARBA" id="ARBA00022989"/>
    </source>
</evidence>
<comment type="caution">
    <text evidence="7">Lacks conserved residue(s) required for the propagation of feature annotation.</text>
</comment>
<feature type="transmembrane region" description="Helical" evidence="7">
    <location>
        <begin position="6"/>
        <end position="31"/>
    </location>
</feature>
<feature type="transmembrane region" description="Helical" evidence="7">
    <location>
        <begin position="67"/>
        <end position="92"/>
    </location>
</feature>
<keyword evidence="3" id="KW-1003">Cell membrane</keyword>
<dbReference type="GO" id="GO:0005886">
    <property type="term" value="C:plasma membrane"/>
    <property type="evidence" value="ECO:0007669"/>
    <property type="project" value="UniProtKB-SubCell"/>
</dbReference>
<protein>
    <recommendedName>
        <fullName evidence="7">UPF0056 membrane protein</fullName>
    </recommendedName>
</protein>
<organism evidence="8 9">
    <name type="scientific">Silvibacterium bohemicum</name>
    <dbReference type="NCBI Taxonomy" id="1577686"/>
    <lineage>
        <taxon>Bacteria</taxon>
        <taxon>Pseudomonadati</taxon>
        <taxon>Acidobacteriota</taxon>
        <taxon>Terriglobia</taxon>
        <taxon>Terriglobales</taxon>
        <taxon>Acidobacteriaceae</taxon>
        <taxon>Silvibacterium</taxon>
    </lineage>
</organism>
<dbReference type="OrthoDB" id="21094at2"/>
<dbReference type="PANTHER" id="PTHR33508">
    <property type="entry name" value="UPF0056 MEMBRANE PROTEIN YHCE"/>
    <property type="match status" value="1"/>
</dbReference>
<reference evidence="8 9" key="1">
    <citation type="submission" date="2020-08" db="EMBL/GenBank/DDBJ databases">
        <title>Genomic Encyclopedia of Type Strains, Phase IV (KMG-IV): sequencing the most valuable type-strain genomes for metagenomic binning, comparative biology and taxonomic classification.</title>
        <authorList>
            <person name="Goeker M."/>
        </authorList>
    </citation>
    <scope>NUCLEOTIDE SEQUENCE [LARGE SCALE GENOMIC DNA]</scope>
    <source>
        <strain evidence="8 9">DSM 103733</strain>
    </source>
</reference>
<keyword evidence="9" id="KW-1185">Reference proteome</keyword>
<proteinExistence type="inferred from homology"/>
<evidence type="ECO:0000256" key="7">
    <source>
        <dbReference type="RuleBase" id="RU362048"/>
    </source>
</evidence>
<name>A0A841JT10_9BACT</name>
<dbReference type="PANTHER" id="PTHR33508:SF1">
    <property type="entry name" value="UPF0056 MEMBRANE PROTEIN YHCE"/>
    <property type="match status" value="1"/>
</dbReference>
<dbReference type="EMBL" id="JACHEK010000004">
    <property type="protein sequence ID" value="MBB6144552.1"/>
    <property type="molecule type" value="Genomic_DNA"/>
</dbReference>
<accession>A0A841JT10</accession>
<keyword evidence="5 7" id="KW-1133">Transmembrane helix</keyword>
<evidence type="ECO:0000313" key="8">
    <source>
        <dbReference type="EMBL" id="MBB6144552.1"/>
    </source>
</evidence>
<evidence type="ECO:0000256" key="4">
    <source>
        <dbReference type="ARBA" id="ARBA00022692"/>
    </source>
</evidence>
<evidence type="ECO:0000256" key="1">
    <source>
        <dbReference type="ARBA" id="ARBA00004651"/>
    </source>
</evidence>
<dbReference type="Proteomes" id="UP000538666">
    <property type="component" value="Unassembled WGS sequence"/>
</dbReference>
<keyword evidence="6 7" id="KW-0472">Membrane</keyword>
<dbReference type="NCBIfam" id="TIGR00427">
    <property type="entry name" value="NAAT family transporter"/>
    <property type="match status" value="1"/>
</dbReference>
<comment type="similarity">
    <text evidence="2 7">Belongs to the UPF0056 (MarC) family.</text>
</comment>
<dbReference type="AlphaFoldDB" id="A0A841JT10"/>
<comment type="subcellular location">
    <subcellularLocation>
        <location evidence="1 7">Cell membrane</location>
        <topology evidence="1 7">Multi-pass membrane protein</topology>
    </subcellularLocation>
</comment>
<evidence type="ECO:0000256" key="6">
    <source>
        <dbReference type="ARBA" id="ARBA00023136"/>
    </source>
</evidence>
<feature type="transmembrane region" description="Helical" evidence="7">
    <location>
        <begin position="152"/>
        <end position="175"/>
    </location>
</feature>
<gene>
    <name evidence="8" type="ORF">HNQ77_002504</name>
</gene>
<dbReference type="Pfam" id="PF01914">
    <property type="entry name" value="MarC"/>
    <property type="match status" value="1"/>
</dbReference>